<organism evidence="1 2">
    <name type="scientific">Mycobacterium asiaticum</name>
    <dbReference type="NCBI Taxonomy" id="1790"/>
    <lineage>
        <taxon>Bacteria</taxon>
        <taxon>Bacillati</taxon>
        <taxon>Actinomycetota</taxon>
        <taxon>Actinomycetes</taxon>
        <taxon>Mycobacteriales</taxon>
        <taxon>Mycobacteriaceae</taxon>
        <taxon>Mycobacterium</taxon>
    </lineage>
</organism>
<accession>A0A1A3NQF1</accession>
<dbReference type="AlphaFoldDB" id="A0A1A3NQF1"/>
<name>A0A1A3NQF1_MYCAS</name>
<reference evidence="2" key="1">
    <citation type="submission" date="2016-06" db="EMBL/GenBank/DDBJ databases">
        <authorList>
            <person name="Sutton G."/>
            <person name="Brinkac L."/>
            <person name="Sanka R."/>
            <person name="Adams M."/>
            <person name="Lau E."/>
            <person name="Garcia-Basteiro A."/>
            <person name="Lopez-Varela E."/>
            <person name="Palencia S."/>
        </authorList>
    </citation>
    <scope>NUCLEOTIDE SEQUENCE [LARGE SCALE GENOMIC DNA]</scope>
    <source>
        <strain evidence="2">1245335.1</strain>
    </source>
</reference>
<dbReference type="Proteomes" id="UP000093819">
    <property type="component" value="Unassembled WGS sequence"/>
</dbReference>
<protein>
    <submittedName>
        <fullName evidence="1">Uncharacterized protein</fullName>
    </submittedName>
</protein>
<proteinExistence type="predicted"/>
<evidence type="ECO:0000313" key="1">
    <source>
        <dbReference type="EMBL" id="OBK22537.1"/>
    </source>
</evidence>
<gene>
    <name evidence="1" type="ORF">A5635_21720</name>
</gene>
<dbReference type="EMBL" id="LZLR01000093">
    <property type="protein sequence ID" value="OBK22537.1"/>
    <property type="molecule type" value="Genomic_DNA"/>
</dbReference>
<sequence length="84" mass="9981">MFRWDWHAWHLEYPEDYPDSEKHELQLFFMLQRKAFNKSVSIAVTPADEPDVRAWLQERAKTMAAIWQPLLDPHAAEPPEEPHG</sequence>
<comment type="caution">
    <text evidence="1">The sequence shown here is derived from an EMBL/GenBank/DDBJ whole genome shotgun (WGS) entry which is preliminary data.</text>
</comment>
<evidence type="ECO:0000313" key="2">
    <source>
        <dbReference type="Proteomes" id="UP000093819"/>
    </source>
</evidence>